<accession>A0ABR1KCM3</accession>
<feature type="domain" description="F-BAR" evidence="5">
    <location>
        <begin position="2"/>
        <end position="435"/>
    </location>
</feature>
<feature type="compositionally biased region" description="Polar residues" evidence="2">
    <location>
        <begin position="337"/>
        <end position="346"/>
    </location>
</feature>
<dbReference type="SUPFAM" id="SSF48350">
    <property type="entry name" value="GTPase activation domain, GAP"/>
    <property type="match status" value="1"/>
</dbReference>
<name>A0ABR1KCM3_9PEZI</name>
<dbReference type="PANTHER" id="PTHR23065:SF17">
    <property type="entry name" value="RHO-GTPASE-ACTIVATING PROTEIN RGD2"/>
    <property type="match status" value="1"/>
</dbReference>
<feature type="compositionally biased region" description="Basic and acidic residues" evidence="2">
    <location>
        <begin position="879"/>
        <end position="895"/>
    </location>
</feature>
<sequence length="895" mass="99432">MSGFANSFWSGDYAGGLGVLFGKLQQGVQENEQVLTIARMRADAEETYAGKLAEIGPVTDRFQGGFSRDDGASVRKAYEGVRSEMDQASQSHRKIASNIRELVINPFGRWCEAHAGRVQNSQDDLQARIKLHDKQAEAVRKFRSQYYNKCRLVEDLEEEDKLAFQDPRSETVQSPKKIPTLKLSEPDEEEDEPVEIGDEVYQPDQVKKILTHMLENIKLGEHKLPIIGTYQNVASGSDITEYIQKHMGATSVSYAERIGQDLLNNGFLRHIGAVGNTFANSSKMQYQFRPRVFKLTGVPEKKKELERVSSVMSNESGNLAADSPSSAMGEYLAGWNPLNNQRPNETPSEKLRREAREADDRYKAAVKKLDFLRCNLEEAIMEHLKFMERCELDRLKAIKAVILDLSGAISNVIPALQSTVDNMMLFQETIQPLGDLRYLLENYRTGHFVPRVLTYENYYNNVDEQTFGVDIEARARSDRKRVPIVVTTILTFLDNHYPDLEGDEARRGIWLVDVPLAATHKLRAEINTGKPIPHEVLEQYEIPIVASVLKLYLLELPDSLVSSHVYEIIKTIYSTTAPATSEDARISVIQSTLGQLRLANIATLDAIVTHFVRLIELTSADEPYVATLANTLAPCILRPRQENSLTMNERYSYRLIRDLLAHKDAIFGELKRASALAHSNSGASRPRAISTDESNRRLAMEERARAIANRSRASSPAPSPRAHHRRDRSSAAETRFPIAPSQASPTERRRTQTRDSLDVPGSAESSPVLNDGVASKPQPAPIATTNGTPTSTASSNSNRDSTSTTVSIPNRDSITSDASSTPTSATVEKRNSFGRSSIASASRFPRGKTGALARQSLISNKRDSVGSLRGDEAEAPTPVEEKPRGVELVDKPMDD</sequence>
<comment type="caution">
    <text evidence="6">The sequence shown here is derived from an EMBL/GenBank/DDBJ whole genome shotgun (WGS) entry which is preliminary data.</text>
</comment>
<keyword evidence="7" id="KW-1185">Reference proteome</keyword>
<dbReference type="InterPro" id="IPR000591">
    <property type="entry name" value="DEP_dom"/>
</dbReference>
<reference evidence="6 7" key="1">
    <citation type="submission" date="2024-04" db="EMBL/GenBank/DDBJ databases">
        <title>Phyllosticta paracitricarpa is synonymous to the EU quarantine fungus P. citricarpa based on phylogenomic analyses.</title>
        <authorList>
            <consortium name="Lawrence Berkeley National Laboratory"/>
            <person name="Van Ingen-Buijs V.A."/>
            <person name="Van Westerhoven A.C."/>
            <person name="Haridas S."/>
            <person name="Skiadas P."/>
            <person name="Martin F."/>
            <person name="Groenewald J.Z."/>
            <person name="Crous P.W."/>
            <person name="Seidl M.F."/>
        </authorList>
    </citation>
    <scope>NUCLEOTIDE SEQUENCE [LARGE SCALE GENOMIC DNA]</scope>
    <source>
        <strain evidence="6 7">CBS 123371</strain>
    </source>
</reference>
<feature type="compositionally biased region" description="Basic and acidic residues" evidence="2">
    <location>
        <begin position="860"/>
        <end position="872"/>
    </location>
</feature>
<dbReference type="EMBL" id="JBBPHU010000011">
    <property type="protein sequence ID" value="KAK7512208.1"/>
    <property type="molecule type" value="Genomic_DNA"/>
</dbReference>
<dbReference type="PROSITE" id="PS51741">
    <property type="entry name" value="F_BAR"/>
    <property type="match status" value="1"/>
</dbReference>
<dbReference type="SUPFAM" id="SSF103657">
    <property type="entry name" value="BAR/IMD domain-like"/>
    <property type="match status" value="1"/>
</dbReference>
<feature type="domain" description="DEP" evidence="3">
    <location>
        <begin position="213"/>
        <end position="290"/>
    </location>
</feature>
<evidence type="ECO:0000256" key="2">
    <source>
        <dbReference type="SAM" id="MobiDB-lite"/>
    </source>
</evidence>
<dbReference type="InterPro" id="IPR031160">
    <property type="entry name" value="F_BAR_dom"/>
</dbReference>
<dbReference type="Gene3D" id="1.20.1270.60">
    <property type="entry name" value="Arfaptin homology (AH) domain/BAR domain"/>
    <property type="match status" value="2"/>
</dbReference>
<dbReference type="Gene3D" id="1.10.10.10">
    <property type="entry name" value="Winged helix-like DNA-binding domain superfamily/Winged helix DNA-binding domain"/>
    <property type="match status" value="1"/>
</dbReference>
<gene>
    <name evidence="6" type="ORF">IWZ03DRAFT_417581</name>
</gene>
<dbReference type="Pfam" id="PF00611">
    <property type="entry name" value="FCH"/>
    <property type="match status" value="1"/>
</dbReference>
<dbReference type="Proteomes" id="UP001363622">
    <property type="component" value="Unassembled WGS sequence"/>
</dbReference>
<feature type="compositionally biased region" description="Acidic residues" evidence="2">
    <location>
        <begin position="186"/>
        <end position="196"/>
    </location>
</feature>
<dbReference type="InterPro" id="IPR000198">
    <property type="entry name" value="RhoGAP_dom"/>
</dbReference>
<evidence type="ECO:0000259" key="3">
    <source>
        <dbReference type="PROSITE" id="PS50186"/>
    </source>
</evidence>
<feature type="region of interest" description="Disordered" evidence="2">
    <location>
        <begin position="164"/>
        <end position="196"/>
    </location>
</feature>
<dbReference type="InterPro" id="IPR001060">
    <property type="entry name" value="FCH_dom"/>
</dbReference>
<feature type="compositionally biased region" description="Low complexity" evidence="2">
    <location>
        <begin position="706"/>
        <end position="716"/>
    </location>
</feature>
<dbReference type="SMART" id="SM00055">
    <property type="entry name" value="FCH"/>
    <property type="match status" value="1"/>
</dbReference>
<protein>
    <submittedName>
        <fullName evidence="6">Rho-GTPase-activating protein 8</fullName>
    </submittedName>
</protein>
<dbReference type="SUPFAM" id="SSF46785">
    <property type="entry name" value="Winged helix' DNA-binding domain"/>
    <property type="match status" value="1"/>
</dbReference>
<organism evidence="6 7">
    <name type="scientific">Phyllosticta citriasiana</name>
    <dbReference type="NCBI Taxonomy" id="595635"/>
    <lineage>
        <taxon>Eukaryota</taxon>
        <taxon>Fungi</taxon>
        <taxon>Dikarya</taxon>
        <taxon>Ascomycota</taxon>
        <taxon>Pezizomycotina</taxon>
        <taxon>Dothideomycetes</taxon>
        <taxon>Dothideomycetes incertae sedis</taxon>
        <taxon>Botryosphaeriales</taxon>
        <taxon>Phyllostictaceae</taxon>
        <taxon>Phyllosticta</taxon>
    </lineage>
</organism>
<dbReference type="InterPro" id="IPR036390">
    <property type="entry name" value="WH_DNA-bd_sf"/>
</dbReference>
<dbReference type="InterPro" id="IPR008936">
    <property type="entry name" value="Rho_GTPase_activation_prot"/>
</dbReference>
<feature type="compositionally biased region" description="Low complexity" evidence="2">
    <location>
        <begin position="790"/>
        <end position="826"/>
    </location>
</feature>
<proteinExistence type="predicted"/>
<feature type="domain" description="Rho-GAP" evidence="4">
    <location>
        <begin position="469"/>
        <end position="667"/>
    </location>
</feature>
<dbReference type="PROSITE" id="PS50186">
    <property type="entry name" value="DEP"/>
    <property type="match status" value="1"/>
</dbReference>
<dbReference type="CDD" id="cd04399">
    <property type="entry name" value="RhoGAP_fRGD2"/>
    <property type="match status" value="1"/>
</dbReference>
<evidence type="ECO:0000313" key="7">
    <source>
        <dbReference type="Proteomes" id="UP001363622"/>
    </source>
</evidence>
<feature type="compositionally biased region" description="Basic and acidic residues" evidence="2">
    <location>
        <begin position="693"/>
        <end position="705"/>
    </location>
</feature>
<dbReference type="InterPro" id="IPR036388">
    <property type="entry name" value="WH-like_DNA-bd_sf"/>
</dbReference>
<evidence type="ECO:0000259" key="4">
    <source>
        <dbReference type="PROSITE" id="PS50238"/>
    </source>
</evidence>
<dbReference type="PROSITE" id="PS50238">
    <property type="entry name" value="RHOGAP"/>
    <property type="match status" value="1"/>
</dbReference>
<evidence type="ECO:0000313" key="6">
    <source>
        <dbReference type="EMBL" id="KAK7512208.1"/>
    </source>
</evidence>
<evidence type="ECO:0000259" key="5">
    <source>
        <dbReference type="PROSITE" id="PS51741"/>
    </source>
</evidence>
<dbReference type="Gene3D" id="1.10.555.10">
    <property type="entry name" value="Rho GTPase activation protein"/>
    <property type="match status" value="1"/>
</dbReference>
<feature type="region of interest" description="Disordered" evidence="2">
    <location>
        <begin position="676"/>
        <end position="895"/>
    </location>
</feature>
<feature type="region of interest" description="Disordered" evidence="2">
    <location>
        <begin position="332"/>
        <end position="356"/>
    </location>
</feature>
<dbReference type="SMART" id="SM00324">
    <property type="entry name" value="RhoGAP"/>
    <property type="match status" value="1"/>
</dbReference>
<feature type="compositionally biased region" description="Basic and acidic residues" evidence="2">
    <location>
        <begin position="347"/>
        <end position="356"/>
    </location>
</feature>
<dbReference type="CDD" id="cd04436">
    <property type="entry name" value="DEP_fRgd2"/>
    <property type="match status" value="1"/>
</dbReference>
<dbReference type="PANTHER" id="PTHR23065">
    <property type="entry name" value="PROLINE-SERINE-THREONINE PHOSPHATASE INTERACTING PROTEIN 1"/>
    <property type="match status" value="1"/>
</dbReference>
<dbReference type="Pfam" id="PF00620">
    <property type="entry name" value="RhoGAP"/>
    <property type="match status" value="1"/>
</dbReference>
<dbReference type="SMART" id="SM00049">
    <property type="entry name" value="DEP"/>
    <property type="match status" value="1"/>
</dbReference>
<dbReference type="Pfam" id="PF00610">
    <property type="entry name" value="DEP"/>
    <property type="match status" value="1"/>
</dbReference>
<evidence type="ECO:0000256" key="1">
    <source>
        <dbReference type="PROSITE-ProRule" id="PRU01077"/>
    </source>
</evidence>
<dbReference type="InterPro" id="IPR027267">
    <property type="entry name" value="AH/BAR_dom_sf"/>
</dbReference>
<feature type="compositionally biased region" description="Basic and acidic residues" evidence="2">
    <location>
        <begin position="746"/>
        <end position="757"/>
    </location>
</feature>
<keyword evidence="1" id="KW-0175">Coiled coil</keyword>